<dbReference type="InterPro" id="IPR006439">
    <property type="entry name" value="HAD-SF_hydro_IA"/>
</dbReference>
<accession>A0A5D0MKA8</accession>
<dbReference type="Proteomes" id="UP000324143">
    <property type="component" value="Unassembled WGS sequence"/>
</dbReference>
<evidence type="ECO:0000313" key="5">
    <source>
        <dbReference type="Proteomes" id="UP000324143"/>
    </source>
</evidence>
<dbReference type="GO" id="GO:0044281">
    <property type="term" value="P:small molecule metabolic process"/>
    <property type="evidence" value="ECO:0007669"/>
    <property type="project" value="UniProtKB-ARBA"/>
</dbReference>
<reference evidence="4" key="1">
    <citation type="submission" date="2019-08" db="EMBL/GenBank/DDBJ databases">
        <title>Genomic characterization of a novel candidate phylum (ARYD3) from a high temperature, high salinity tertiary oil reservoir in north central Oklahoma, USA.</title>
        <authorList>
            <person name="Youssef N.H."/>
            <person name="Yadav A."/>
            <person name="Elshahed M.S."/>
        </authorList>
    </citation>
    <scope>NUCLEOTIDE SEQUENCE [LARGE SCALE GENOMIC DNA]</scope>
    <source>
        <strain evidence="4">ARYD3</strain>
    </source>
</reference>
<dbReference type="InterPro" id="IPR051400">
    <property type="entry name" value="HAD-like_hydrolase"/>
</dbReference>
<gene>
    <name evidence="4" type="ORF">FXF47_06025</name>
</gene>
<dbReference type="NCBIfam" id="TIGR01549">
    <property type="entry name" value="HAD-SF-IA-v1"/>
    <property type="match status" value="1"/>
</dbReference>
<proteinExistence type="predicted"/>
<keyword evidence="5" id="KW-1185">Reference proteome</keyword>
<organism evidence="4 5">
    <name type="scientific">Candidatus Mcinerneyibacterium aminivorans</name>
    <dbReference type="NCBI Taxonomy" id="2703815"/>
    <lineage>
        <taxon>Bacteria</taxon>
        <taxon>Candidatus Macinerneyibacteriota</taxon>
        <taxon>Candidatus Mcinerneyibacteria</taxon>
        <taxon>Candidatus Mcinerneyibacteriales</taxon>
        <taxon>Candidatus Mcinerneyibacteriaceae</taxon>
        <taxon>Candidatus Mcinerneyibacterium</taxon>
    </lineage>
</organism>
<dbReference type="InterPro" id="IPR036412">
    <property type="entry name" value="HAD-like_sf"/>
</dbReference>
<dbReference type="PANTHER" id="PTHR46470">
    <property type="entry name" value="N-ACYLNEURAMINATE-9-PHOSPHATASE"/>
    <property type="match status" value="1"/>
</dbReference>
<dbReference type="Pfam" id="PF13419">
    <property type="entry name" value="HAD_2"/>
    <property type="match status" value="1"/>
</dbReference>
<evidence type="ECO:0000256" key="1">
    <source>
        <dbReference type="ARBA" id="ARBA00001946"/>
    </source>
</evidence>
<dbReference type="PANTHER" id="PTHR46470:SF4">
    <property type="entry name" value="5-AMINO-6-(5-PHOSPHO-D-RIBITYLAMINO)URACIL PHOSPHATASE YIGB"/>
    <property type="match status" value="1"/>
</dbReference>
<dbReference type="AlphaFoldDB" id="A0A5D0MKA8"/>
<dbReference type="GO" id="GO:0016787">
    <property type="term" value="F:hydrolase activity"/>
    <property type="evidence" value="ECO:0007669"/>
    <property type="project" value="UniProtKB-KW"/>
</dbReference>
<keyword evidence="2 4" id="KW-0378">Hydrolase</keyword>
<evidence type="ECO:0000256" key="2">
    <source>
        <dbReference type="ARBA" id="ARBA00022801"/>
    </source>
</evidence>
<dbReference type="SFLD" id="SFLDS00003">
    <property type="entry name" value="Haloacid_Dehalogenase"/>
    <property type="match status" value="1"/>
</dbReference>
<dbReference type="InterPro" id="IPR041492">
    <property type="entry name" value="HAD_2"/>
</dbReference>
<evidence type="ECO:0000313" key="4">
    <source>
        <dbReference type="EMBL" id="TYB30979.1"/>
    </source>
</evidence>
<dbReference type="EMBL" id="VSIX01000058">
    <property type="protein sequence ID" value="TYB30979.1"/>
    <property type="molecule type" value="Genomic_DNA"/>
</dbReference>
<protein>
    <submittedName>
        <fullName evidence="4">HAD family hydrolase</fullName>
    </submittedName>
</protein>
<dbReference type="Gene3D" id="3.40.50.1000">
    <property type="entry name" value="HAD superfamily/HAD-like"/>
    <property type="match status" value="1"/>
</dbReference>
<dbReference type="Gene3D" id="1.20.120.710">
    <property type="entry name" value="Haloacid dehalogenase hydrolase-like domain"/>
    <property type="match status" value="1"/>
</dbReference>
<dbReference type="InterPro" id="IPR023214">
    <property type="entry name" value="HAD_sf"/>
</dbReference>
<comment type="cofactor">
    <cofactor evidence="1">
        <name>Mg(2+)</name>
        <dbReference type="ChEBI" id="CHEBI:18420"/>
    </cofactor>
</comment>
<dbReference type="SUPFAM" id="SSF56784">
    <property type="entry name" value="HAD-like"/>
    <property type="match status" value="1"/>
</dbReference>
<name>A0A5D0MKA8_9BACT</name>
<evidence type="ECO:0000256" key="3">
    <source>
        <dbReference type="ARBA" id="ARBA00022842"/>
    </source>
</evidence>
<dbReference type="PRINTS" id="PR00413">
    <property type="entry name" value="HADHALOGNASE"/>
</dbReference>
<keyword evidence="3" id="KW-0460">Magnesium</keyword>
<comment type="caution">
    <text evidence="4">The sequence shown here is derived from an EMBL/GenBank/DDBJ whole genome shotgun (WGS) entry which is preliminary data.</text>
</comment>
<dbReference type="SFLD" id="SFLDG01129">
    <property type="entry name" value="C1.5:_HAD__Beta-PGM__Phosphata"/>
    <property type="match status" value="1"/>
</dbReference>
<sequence length="233" mass="27682">MLESIIFDIDDTLMNHSGAVRKAIDRFYDKYIKGSNIEKKEFRNIWNEEQTKYMDDYLNNAVTFEEQRYLRIQSVFKKIGVYIDVDTAYEYFLTYLQLYEDNWSLYDDVKVTLEKLGDYKLGIISDGDSHQQRDKLKEFRIERYFNSIVVSGDINAVKPDKRIFKECLNRLETSSQKSLYIGDDYKRDFKGAIKNGLKACLIDRNSDIKIEKIDNNYKINSLLLLNKVLKKFR</sequence>